<organism evidence="1 2">
    <name type="scientific">Enterobacteria phage SEGD1</name>
    <dbReference type="NCBI Taxonomy" id="1805456"/>
    <lineage>
        <taxon>Viruses</taxon>
        <taxon>Duplodnaviria</taxon>
        <taxon>Heunggongvirae</taxon>
        <taxon>Uroviricota</taxon>
        <taxon>Caudoviricetes</taxon>
        <taxon>Chimalliviridae</taxon>
        <taxon>Seoulvirus</taxon>
        <taxon>Seoulvirus SPN3US</taxon>
    </lineage>
</organism>
<evidence type="ECO:0000313" key="1">
    <source>
        <dbReference type="EMBL" id="AMR59757.1"/>
    </source>
</evidence>
<gene>
    <name evidence="1" type="ORF">SEGD1_110</name>
</gene>
<protein>
    <submittedName>
        <fullName evidence="1">Uncharacterized protein</fullName>
    </submittedName>
</protein>
<accession>A0A142IIG9</accession>
<reference evidence="1 2" key="1">
    <citation type="submission" date="2016-02" db="EMBL/GenBank/DDBJ databases">
        <title>Complete genome sequence of a polyvalent bacteriophage, SEGD1, simultaneously inhibiting both Salmonella enterica and Escherichia coli O157:H7.</title>
        <authorList>
            <person name="Fan J."/>
            <person name="Ma J."/>
        </authorList>
    </citation>
    <scope>NUCLEOTIDE SEQUENCE [LARGE SCALE GENOMIC DNA]</scope>
</reference>
<evidence type="ECO:0000313" key="2">
    <source>
        <dbReference type="Proteomes" id="UP000223976"/>
    </source>
</evidence>
<dbReference type="EMBL" id="KU726251">
    <property type="protein sequence ID" value="AMR59757.1"/>
    <property type="molecule type" value="Genomic_DNA"/>
</dbReference>
<proteinExistence type="predicted"/>
<dbReference type="Proteomes" id="UP000223976">
    <property type="component" value="Segment"/>
</dbReference>
<name>A0A142IIG9_9CAUD</name>
<sequence length="267" mass="30732">MQLFNLYGMDKNDLTVEFSGRLTTLGQLRERIQDLRPVADQEDDHWLVLSNSGRAQMYFRGCRSGIVYYIYELHVLSEPLFHEWKRLTRLLEVQMLDITCFPHDTEHAALYQRLGFEAVTKRVEITVSPKYGFTSDPSVVPLETLSLEQTQDVCYLMRPTLKDAGTREMLGELANGFVSAFVGLHGQKPFSLMLYKEFPKSIVTEQFCCQTFDPVAYSVEFLKHYHAILHLAGQKGKKVNMGVAIEHEFPSIEGLEYRVITHHYTLA</sequence>